<accession>L7V6H9</accession>
<evidence type="ECO:0000313" key="3">
    <source>
        <dbReference type="Proteomes" id="UP000011157"/>
    </source>
</evidence>
<feature type="transmembrane region" description="Helical" evidence="1">
    <location>
        <begin position="43"/>
        <end position="64"/>
    </location>
</feature>
<keyword evidence="1" id="KW-0472">Membrane</keyword>
<reference evidence="2 3" key="1">
    <citation type="journal article" date="2013" name="J. Bacteriol.">
        <title>Complete Genome Sequence of the Frog Pathogen Mycobacterium ulcerans Ecovar Liflandii.</title>
        <authorList>
            <person name="Tobias N.J."/>
            <person name="Doig K.D."/>
            <person name="Medema M.H."/>
            <person name="Chen H."/>
            <person name="Haring V."/>
            <person name="Moore R."/>
            <person name="Seemann T."/>
            <person name="Stinear T.P."/>
        </authorList>
    </citation>
    <scope>NUCLEOTIDE SEQUENCE [LARGE SCALE GENOMIC DNA]</scope>
    <source>
        <strain evidence="2 3">128FXT</strain>
    </source>
</reference>
<organism evidence="2 3">
    <name type="scientific">Mycobacterium liflandii (strain 128FXT)</name>
    <dbReference type="NCBI Taxonomy" id="459424"/>
    <lineage>
        <taxon>Bacteria</taxon>
        <taxon>Bacillati</taxon>
        <taxon>Actinomycetota</taxon>
        <taxon>Actinomycetes</taxon>
        <taxon>Mycobacteriales</taxon>
        <taxon>Mycobacteriaceae</taxon>
        <taxon>Mycobacterium</taxon>
        <taxon>Mycobacterium ulcerans group</taxon>
    </lineage>
</organism>
<protein>
    <recommendedName>
        <fullName evidence="4">Transmembrane protein</fullName>
    </recommendedName>
</protein>
<dbReference type="PATRIC" id="fig|459424.11.peg.1035"/>
<name>L7V6H9_MYCL1</name>
<keyword evidence="3" id="KW-1185">Reference proteome</keyword>
<evidence type="ECO:0000313" key="2">
    <source>
        <dbReference type="EMBL" id="AGC61034.1"/>
    </source>
</evidence>
<dbReference type="EMBL" id="CP003899">
    <property type="protein sequence ID" value="AGC61034.1"/>
    <property type="molecule type" value="Genomic_DNA"/>
</dbReference>
<dbReference type="AlphaFoldDB" id="L7V6H9"/>
<dbReference type="Proteomes" id="UP000011157">
    <property type="component" value="Chromosome"/>
</dbReference>
<keyword evidence="1" id="KW-0812">Transmembrane</keyword>
<keyword evidence="1" id="KW-1133">Transmembrane helix</keyword>
<dbReference type="KEGG" id="mli:MULP_01009"/>
<proteinExistence type="predicted"/>
<gene>
    <name evidence="2" type="ordered locus">MULP_01009</name>
</gene>
<evidence type="ECO:0000256" key="1">
    <source>
        <dbReference type="SAM" id="Phobius"/>
    </source>
</evidence>
<sequence>MRGPARIGLWLLALGAPLGWPIGLGDLRPHTLRKLGSVNPRSILQAHIDFIMMVTILVAVGTAIDSAHSGFKFSSWSERR</sequence>
<dbReference type="HOGENOM" id="CLU_2585906_0_0_11"/>
<evidence type="ECO:0008006" key="4">
    <source>
        <dbReference type="Google" id="ProtNLM"/>
    </source>
</evidence>